<gene>
    <name evidence="2" type="ORF">PIB30_094665</name>
</gene>
<keyword evidence="3" id="KW-1185">Reference proteome</keyword>
<name>A0ABU6RVH6_9FABA</name>
<organism evidence="2 3">
    <name type="scientific">Stylosanthes scabra</name>
    <dbReference type="NCBI Taxonomy" id="79078"/>
    <lineage>
        <taxon>Eukaryota</taxon>
        <taxon>Viridiplantae</taxon>
        <taxon>Streptophyta</taxon>
        <taxon>Embryophyta</taxon>
        <taxon>Tracheophyta</taxon>
        <taxon>Spermatophyta</taxon>
        <taxon>Magnoliopsida</taxon>
        <taxon>eudicotyledons</taxon>
        <taxon>Gunneridae</taxon>
        <taxon>Pentapetalae</taxon>
        <taxon>rosids</taxon>
        <taxon>fabids</taxon>
        <taxon>Fabales</taxon>
        <taxon>Fabaceae</taxon>
        <taxon>Papilionoideae</taxon>
        <taxon>50 kb inversion clade</taxon>
        <taxon>dalbergioids sensu lato</taxon>
        <taxon>Dalbergieae</taxon>
        <taxon>Pterocarpus clade</taxon>
        <taxon>Stylosanthes</taxon>
    </lineage>
</organism>
<feature type="compositionally biased region" description="Basic and acidic residues" evidence="1">
    <location>
        <begin position="1"/>
        <end position="10"/>
    </location>
</feature>
<protein>
    <submittedName>
        <fullName evidence="2">Uncharacterized protein</fullName>
    </submittedName>
</protein>
<comment type="caution">
    <text evidence="2">The sequence shown here is derived from an EMBL/GenBank/DDBJ whole genome shotgun (WGS) entry which is preliminary data.</text>
</comment>
<reference evidence="2 3" key="1">
    <citation type="journal article" date="2023" name="Plants (Basel)">
        <title>Bridging the Gap: Combining Genomics and Transcriptomics Approaches to Understand Stylosanthes scabra, an Orphan Legume from the Brazilian Caatinga.</title>
        <authorList>
            <person name="Ferreira-Neto J.R.C."/>
            <person name="da Silva M.D."/>
            <person name="Binneck E."/>
            <person name="de Melo N.F."/>
            <person name="da Silva R.H."/>
            <person name="de Melo A.L.T.M."/>
            <person name="Pandolfi V."/>
            <person name="Bustamante F.O."/>
            <person name="Brasileiro-Vidal A.C."/>
            <person name="Benko-Iseppon A.M."/>
        </authorList>
    </citation>
    <scope>NUCLEOTIDE SEQUENCE [LARGE SCALE GENOMIC DNA]</scope>
    <source>
        <tissue evidence="2">Leaves</tissue>
    </source>
</reference>
<evidence type="ECO:0000313" key="3">
    <source>
        <dbReference type="Proteomes" id="UP001341840"/>
    </source>
</evidence>
<feature type="region of interest" description="Disordered" evidence="1">
    <location>
        <begin position="1"/>
        <end position="33"/>
    </location>
</feature>
<proteinExistence type="predicted"/>
<feature type="non-terminal residue" evidence="2">
    <location>
        <position position="1"/>
    </location>
</feature>
<sequence length="70" mass="7757">HDSEHEKDGNLEVDAEGALPAAEEGAEETLPKKDVYGALWAMLDDESENEAEEIPGQWDLDSVLYNWGKV</sequence>
<evidence type="ECO:0000256" key="1">
    <source>
        <dbReference type="SAM" id="MobiDB-lite"/>
    </source>
</evidence>
<dbReference type="EMBL" id="JASCZI010032316">
    <property type="protein sequence ID" value="MED6128126.1"/>
    <property type="molecule type" value="Genomic_DNA"/>
</dbReference>
<evidence type="ECO:0000313" key="2">
    <source>
        <dbReference type="EMBL" id="MED6128126.1"/>
    </source>
</evidence>
<dbReference type="Proteomes" id="UP001341840">
    <property type="component" value="Unassembled WGS sequence"/>
</dbReference>
<accession>A0ABU6RVH6</accession>